<dbReference type="PROSITE" id="PS50850">
    <property type="entry name" value="MFS"/>
    <property type="match status" value="1"/>
</dbReference>
<dbReference type="Proteomes" id="UP001163105">
    <property type="component" value="Unassembled WGS sequence"/>
</dbReference>
<feature type="transmembrane region" description="Helical" evidence="10">
    <location>
        <begin position="118"/>
        <end position="138"/>
    </location>
</feature>
<proteinExistence type="inferred from homology"/>
<evidence type="ECO:0000256" key="4">
    <source>
        <dbReference type="ARBA" id="ARBA00022692"/>
    </source>
</evidence>
<comment type="similarity">
    <text evidence="2 8">Belongs to the major facilitator superfamily. Sugar transporter (TC 2.A.1.1) family.</text>
</comment>
<protein>
    <submittedName>
        <fullName evidence="12">MFS monosaccharide transporter</fullName>
    </submittedName>
</protein>
<feature type="transmembrane region" description="Helical" evidence="10">
    <location>
        <begin position="415"/>
        <end position="439"/>
    </location>
</feature>
<dbReference type="InterPro" id="IPR036259">
    <property type="entry name" value="MFS_trans_sf"/>
</dbReference>
<dbReference type="GO" id="GO:0016020">
    <property type="term" value="C:membrane"/>
    <property type="evidence" value="ECO:0007669"/>
    <property type="project" value="UniProtKB-SubCell"/>
</dbReference>
<feature type="transmembrane region" description="Helical" evidence="10">
    <location>
        <begin position="382"/>
        <end position="403"/>
    </location>
</feature>
<evidence type="ECO:0000256" key="2">
    <source>
        <dbReference type="ARBA" id="ARBA00010992"/>
    </source>
</evidence>
<evidence type="ECO:0000256" key="3">
    <source>
        <dbReference type="ARBA" id="ARBA00022448"/>
    </source>
</evidence>
<keyword evidence="6 10" id="KW-0472">Membrane</keyword>
<feature type="transmembrane region" description="Helical" evidence="10">
    <location>
        <begin position="40"/>
        <end position="67"/>
    </location>
</feature>
<dbReference type="FunFam" id="1.20.1250.20:FF:000026">
    <property type="entry name" value="MFS quinate transporter QutD"/>
    <property type="match status" value="1"/>
</dbReference>
<name>A0AB34FKV2_9HYPO</name>
<dbReference type="EMBL" id="JAQHRD010000006">
    <property type="protein sequence ID" value="KAJ6439825.1"/>
    <property type="molecule type" value="Genomic_DNA"/>
</dbReference>
<sequence>MDKVQSELADAEHQEIDSPTDLDTEPYGPPGFRGIAASRYVAMCASFSAIGGLLFGYDQGVISVILVMPEFLGRFEQVSDTASGAGFYKGLMTAMITLGAFIGALNQGWVADAYSRKYSIMIAVVIFTIGSALQTAAVDYAMLVIARLIGGIGIGMLSMVVPLYISEISPPEIRGTLLVLEELSIVLGIVVSFWITYGTQYINSHWSWQLPFLLQIIPGLCLGFGAIFLPFSPRWLASKGREQDALHNLAKLRCLPATDSKVQREWLEIITESKFQQGILAERHPLLVNGGTVEKLKLEIVAWGDCFKKGCWRRTHVGAGLMFFQQFVGINALIYYSPTLFGTMGLDHNMQLIMSGVLNVTQLIGVLTSLWTLDRFGRRKILMYGSVGMFISHFIIAVLVGLYSQNWPANTDKGWTSVAFLLFYMLAFGASWGPVPWAMPSEIFPSSLRAKGVSISTCSTLQDWINNFIVGLITPPLVQNTGFGAYVFFAVFCFLSFAWTFYFVPETNGKSLEEMDEVFKDHSSVDEMQKRRRLFVETVRERAVQESSA</sequence>
<reference evidence="12" key="1">
    <citation type="submission" date="2023-01" db="EMBL/GenBank/DDBJ databases">
        <title>The growth and conidiation of Purpureocillium lavendulum are regulated by nitrogen source and histone H3K14 acetylation.</title>
        <authorList>
            <person name="Tang P."/>
            <person name="Han J."/>
            <person name="Zhang C."/>
            <person name="Tang P."/>
            <person name="Qi F."/>
            <person name="Zhang K."/>
            <person name="Liang L."/>
        </authorList>
    </citation>
    <scope>NUCLEOTIDE SEQUENCE</scope>
    <source>
        <strain evidence="12">YMF1.00683</strain>
    </source>
</reference>
<evidence type="ECO:0000313" key="13">
    <source>
        <dbReference type="Proteomes" id="UP001163105"/>
    </source>
</evidence>
<dbReference type="PROSITE" id="PS00217">
    <property type="entry name" value="SUGAR_TRANSPORT_2"/>
    <property type="match status" value="1"/>
</dbReference>
<feature type="transmembrane region" description="Helical" evidence="10">
    <location>
        <begin position="350"/>
        <end position="370"/>
    </location>
</feature>
<dbReference type="InterPro" id="IPR020846">
    <property type="entry name" value="MFS_dom"/>
</dbReference>
<evidence type="ECO:0000256" key="8">
    <source>
        <dbReference type="RuleBase" id="RU003346"/>
    </source>
</evidence>
<evidence type="ECO:0000256" key="5">
    <source>
        <dbReference type="ARBA" id="ARBA00022989"/>
    </source>
</evidence>
<feature type="domain" description="Major facilitator superfamily (MFS) profile" evidence="11">
    <location>
        <begin position="44"/>
        <end position="508"/>
    </location>
</feature>
<gene>
    <name evidence="12" type="ORF">O9K51_07716</name>
</gene>
<comment type="caution">
    <text evidence="12">The sequence shown here is derived from an EMBL/GenBank/DDBJ whole genome shotgun (WGS) entry which is preliminary data.</text>
</comment>
<keyword evidence="7" id="KW-0325">Glycoprotein</keyword>
<feature type="transmembrane region" description="Helical" evidence="10">
    <location>
        <begin position="144"/>
        <end position="165"/>
    </location>
</feature>
<dbReference type="NCBIfam" id="TIGR00879">
    <property type="entry name" value="SP"/>
    <property type="match status" value="1"/>
</dbReference>
<organism evidence="12 13">
    <name type="scientific">Purpureocillium lavendulum</name>
    <dbReference type="NCBI Taxonomy" id="1247861"/>
    <lineage>
        <taxon>Eukaryota</taxon>
        <taxon>Fungi</taxon>
        <taxon>Dikarya</taxon>
        <taxon>Ascomycota</taxon>
        <taxon>Pezizomycotina</taxon>
        <taxon>Sordariomycetes</taxon>
        <taxon>Hypocreomycetidae</taxon>
        <taxon>Hypocreales</taxon>
        <taxon>Ophiocordycipitaceae</taxon>
        <taxon>Purpureocillium</taxon>
    </lineage>
</organism>
<evidence type="ECO:0000256" key="10">
    <source>
        <dbReference type="SAM" id="Phobius"/>
    </source>
</evidence>
<dbReference type="InterPro" id="IPR050360">
    <property type="entry name" value="MFS_Sugar_Transporters"/>
</dbReference>
<dbReference type="PANTHER" id="PTHR48022:SF14">
    <property type="entry name" value="MAJOR FACILITATOR SUPERFAMILY (MFS) PROFILE DOMAIN-CONTAINING PROTEIN-RELATED"/>
    <property type="match status" value="1"/>
</dbReference>
<feature type="transmembrane region" description="Helical" evidence="10">
    <location>
        <begin position="317"/>
        <end position="338"/>
    </location>
</feature>
<dbReference type="InterPro" id="IPR005828">
    <property type="entry name" value="MFS_sugar_transport-like"/>
</dbReference>
<dbReference type="SUPFAM" id="SSF103473">
    <property type="entry name" value="MFS general substrate transporter"/>
    <property type="match status" value="1"/>
</dbReference>
<comment type="subcellular location">
    <subcellularLocation>
        <location evidence="1">Membrane</location>
        <topology evidence="1">Multi-pass membrane protein</topology>
    </subcellularLocation>
</comment>
<feature type="transmembrane region" description="Helical" evidence="10">
    <location>
        <begin position="483"/>
        <end position="504"/>
    </location>
</feature>
<evidence type="ECO:0000256" key="1">
    <source>
        <dbReference type="ARBA" id="ARBA00004141"/>
    </source>
</evidence>
<feature type="region of interest" description="Disordered" evidence="9">
    <location>
        <begin position="1"/>
        <end position="27"/>
    </location>
</feature>
<dbReference type="Pfam" id="PF00083">
    <property type="entry name" value="Sugar_tr"/>
    <property type="match status" value="1"/>
</dbReference>
<feature type="compositionally biased region" description="Basic and acidic residues" evidence="9">
    <location>
        <begin position="1"/>
        <end position="16"/>
    </location>
</feature>
<dbReference type="PANTHER" id="PTHR48022">
    <property type="entry name" value="PLASTIDIC GLUCOSE TRANSPORTER 4"/>
    <property type="match status" value="1"/>
</dbReference>
<evidence type="ECO:0000256" key="7">
    <source>
        <dbReference type="ARBA" id="ARBA00023180"/>
    </source>
</evidence>
<keyword evidence="5 10" id="KW-1133">Transmembrane helix</keyword>
<evidence type="ECO:0000256" key="6">
    <source>
        <dbReference type="ARBA" id="ARBA00023136"/>
    </source>
</evidence>
<dbReference type="InterPro" id="IPR003663">
    <property type="entry name" value="Sugar/inositol_transpt"/>
</dbReference>
<feature type="transmembrane region" description="Helical" evidence="10">
    <location>
        <begin position="87"/>
        <end position="106"/>
    </location>
</feature>
<dbReference type="PRINTS" id="PR00171">
    <property type="entry name" value="SUGRTRNSPORT"/>
</dbReference>
<keyword evidence="4 10" id="KW-0812">Transmembrane</keyword>
<dbReference type="InterPro" id="IPR005829">
    <property type="entry name" value="Sugar_transporter_CS"/>
</dbReference>
<feature type="transmembrane region" description="Helical" evidence="10">
    <location>
        <begin position="177"/>
        <end position="197"/>
    </location>
</feature>
<keyword evidence="3 8" id="KW-0813">Transport</keyword>
<evidence type="ECO:0000259" key="11">
    <source>
        <dbReference type="PROSITE" id="PS50850"/>
    </source>
</evidence>
<dbReference type="Gene3D" id="1.20.1250.20">
    <property type="entry name" value="MFS general substrate transporter like domains"/>
    <property type="match status" value="1"/>
</dbReference>
<accession>A0AB34FKV2</accession>
<dbReference type="PROSITE" id="PS00216">
    <property type="entry name" value="SUGAR_TRANSPORT_1"/>
    <property type="match status" value="1"/>
</dbReference>
<dbReference type="GO" id="GO:0005351">
    <property type="term" value="F:carbohydrate:proton symporter activity"/>
    <property type="evidence" value="ECO:0007669"/>
    <property type="project" value="TreeGrafter"/>
</dbReference>
<dbReference type="AlphaFoldDB" id="A0AB34FKV2"/>
<feature type="transmembrane region" description="Helical" evidence="10">
    <location>
        <begin position="212"/>
        <end position="231"/>
    </location>
</feature>
<keyword evidence="13" id="KW-1185">Reference proteome</keyword>
<evidence type="ECO:0000313" key="12">
    <source>
        <dbReference type="EMBL" id="KAJ6439825.1"/>
    </source>
</evidence>
<evidence type="ECO:0000256" key="9">
    <source>
        <dbReference type="SAM" id="MobiDB-lite"/>
    </source>
</evidence>